<keyword evidence="16" id="KW-0969">Cilium</keyword>
<comment type="subcellular location">
    <subcellularLocation>
        <location evidence="1">Cell membrane</location>
        <topology evidence="1">Peripheral membrane protein</topology>
        <orientation evidence="1">Cytoplasmic side</orientation>
    </subcellularLocation>
</comment>
<keyword evidence="17" id="KW-1185">Reference proteome</keyword>
<evidence type="ECO:0000256" key="11">
    <source>
        <dbReference type="ARBA" id="ARBA00023225"/>
    </source>
</evidence>
<dbReference type="Proteomes" id="UP000010802">
    <property type="component" value="Chromosome"/>
</dbReference>
<keyword evidence="10" id="KW-0472">Membrane</keyword>
<dbReference type="HOGENOM" id="CLU_009301_11_4_9"/>
<evidence type="ECO:0000256" key="4">
    <source>
        <dbReference type="ARBA" id="ARBA00022448"/>
    </source>
</evidence>
<dbReference type="STRING" id="1209989.TepRe1_1242"/>
<dbReference type="eggNOG" id="COG1419">
    <property type="taxonomic scope" value="Bacteria"/>
</dbReference>
<proteinExistence type="inferred from homology"/>
<evidence type="ECO:0000259" key="15">
    <source>
        <dbReference type="SMART" id="SM00962"/>
    </source>
</evidence>
<dbReference type="RefSeq" id="WP_013778311.1">
    <property type="nucleotide sequence ID" value="NC_015519.1"/>
</dbReference>
<accession>F4LTQ8</accession>
<dbReference type="InterPro" id="IPR047040">
    <property type="entry name" value="FlhF__GTPase_dom"/>
</dbReference>
<sequence>MKIKTYVADNVQEAFYKVKTELGKDAIILQTKHIKKGGFMGFFAKNMVEVVAANDINPTFNTPKEPLNPILPDTAAKYENLTDFVKIDKIKTDVEEVKNILNKLCSEQKQQEISTNFGIPLPLKKFYDRMFEMQVASDIIHMVISNAANNLTDADMNNKAELYKMVKNEIVSLIDIIEPIELSKEKNIIAFVGPTGVGKTTTIAKLAAHFSLYKNKKVAMITADTFRVGAIEQLRLYGDLLEIPVFVVYSFEDVKTILADTNDYDILLIDTMGFSPNNRMQIKKIKGLLDYINPNEIHIVISAATKNQDLVDILNNYKELQYKKIVVTKLDETKCYGMLLNAISISNGCKLSYLTMGQNVPDDIEIASADKIADMILGESENV</sequence>
<dbReference type="GO" id="GO:0005886">
    <property type="term" value="C:plasma membrane"/>
    <property type="evidence" value="ECO:0007669"/>
    <property type="project" value="UniProtKB-SubCell"/>
</dbReference>
<keyword evidence="16" id="KW-0282">Flagellum</keyword>
<comment type="function">
    <text evidence="12">Necessary for flagellar biosynthesis. May be involved in translocation of the flagellum.</text>
</comment>
<reference evidence="17" key="1">
    <citation type="journal article" date="2013" name="Genome Announc.">
        <title>First genome sequence of a syntrophic acetate-oxidizing bacterium, Tepidanaerobacter acetatoxydans strain Re1.</title>
        <authorList>
            <person name="Manzoor S."/>
            <person name="Bongcam-Rudloff E."/>
            <person name="Schnurer A."/>
            <person name="Muller B."/>
        </authorList>
    </citation>
    <scope>NUCLEOTIDE SEQUENCE [LARGE SCALE GENOMIC DNA]</scope>
    <source>
        <strain evidence="17">Re1</strain>
    </source>
</reference>
<feature type="domain" description="AAA+ ATPase" evidence="14">
    <location>
        <begin position="185"/>
        <end position="314"/>
    </location>
</feature>
<dbReference type="PANTHER" id="PTHR43134">
    <property type="entry name" value="SIGNAL RECOGNITION PARTICLE RECEPTOR SUBUNIT ALPHA"/>
    <property type="match status" value="1"/>
</dbReference>
<keyword evidence="5" id="KW-1003">Cell membrane</keyword>
<feature type="domain" description="SRP54-type proteins GTP-binding" evidence="15">
    <location>
        <begin position="186"/>
        <end position="378"/>
    </location>
</feature>
<evidence type="ECO:0000313" key="17">
    <source>
        <dbReference type="Proteomes" id="UP000010802"/>
    </source>
</evidence>
<keyword evidence="8" id="KW-0653">Protein transport</keyword>
<dbReference type="GO" id="GO:0003924">
    <property type="term" value="F:GTPase activity"/>
    <property type="evidence" value="ECO:0007669"/>
    <property type="project" value="UniProtKB-UniRule"/>
</dbReference>
<dbReference type="Pfam" id="PF00448">
    <property type="entry name" value="SRP54"/>
    <property type="match status" value="1"/>
</dbReference>
<dbReference type="GO" id="GO:0006614">
    <property type="term" value="P:SRP-dependent cotranslational protein targeting to membrane"/>
    <property type="evidence" value="ECO:0007669"/>
    <property type="project" value="UniProtKB-UniRule"/>
</dbReference>
<organism evidence="16 17">
    <name type="scientific">Tepidanaerobacter acetatoxydans (strain DSM 21804 / JCM 16047 / Re1)</name>
    <dbReference type="NCBI Taxonomy" id="1209989"/>
    <lineage>
        <taxon>Bacteria</taxon>
        <taxon>Bacillati</taxon>
        <taxon>Bacillota</taxon>
        <taxon>Clostridia</taxon>
        <taxon>Thermosediminibacterales</taxon>
        <taxon>Tepidanaerobacteraceae</taxon>
        <taxon>Tepidanaerobacter</taxon>
    </lineage>
</organism>
<evidence type="ECO:0000256" key="1">
    <source>
        <dbReference type="ARBA" id="ARBA00004413"/>
    </source>
</evidence>
<dbReference type="GO" id="GO:0044781">
    <property type="term" value="P:bacterial-type flagellum organization"/>
    <property type="evidence" value="ECO:0007669"/>
    <property type="project" value="UniProtKB-UniRule"/>
</dbReference>
<dbReference type="NCBIfam" id="TIGR03499">
    <property type="entry name" value="FlhF"/>
    <property type="match status" value="1"/>
</dbReference>
<dbReference type="CDD" id="cd17873">
    <property type="entry name" value="FlhF"/>
    <property type="match status" value="1"/>
</dbReference>
<dbReference type="PANTHER" id="PTHR43134:SF3">
    <property type="entry name" value="FLAGELLAR BIOSYNTHESIS PROTEIN FLHF"/>
    <property type="match status" value="1"/>
</dbReference>
<keyword evidence="4" id="KW-0813">Transport</keyword>
<evidence type="ECO:0000256" key="3">
    <source>
        <dbReference type="ARBA" id="ARBA00014919"/>
    </source>
</evidence>
<name>F4LTQ8_TEPAE</name>
<keyword evidence="7" id="KW-1005">Bacterial flagellum biogenesis</keyword>
<dbReference type="KEGG" id="tae:TepiRe1_1352"/>
<evidence type="ECO:0000256" key="6">
    <source>
        <dbReference type="ARBA" id="ARBA00022741"/>
    </source>
</evidence>
<evidence type="ECO:0000256" key="10">
    <source>
        <dbReference type="ARBA" id="ARBA00023136"/>
    </source>
</evidence>
<dbReference type="KEGG" id="tep:TepRe1_1242"/>
<dbReference type="OrthoDB" id="9778554at2"/>
<evidence type="ECO:0000256" key="12">
    <source>
        <dbReference type="ARBA" id="ARBA00025337"/>
    </source>
</evidence>
<keyword evidence="6" id="KW-0547">Nucleotide-binding</keyword>
<keyword evidence="9" id="KW-0342">GTP-binding</keyword>
<evidence type="ECO:0000256" key="5">
    <source>
        <dbReference type="ARBA" id="ARBA00022475"/>
    </source>
</evidence>
<dbReference type="SMART" id="SM00962">
    <property type="entry name" value="SRP54"/>
    <property type="match status" value="1"/>
</dbReference>
<dbReference type="AlphaFoldDB" id="F4LTQ8"/>
<dbReference type="InterPro" id="IPR000897">
    <property type="entry name" value="SRP54_GTPase_dom"/>
</dbReference>
<dbReference type="GO" id="GO:0015031">
    <property type="term" value="P:protein transport"/>
    <property type="evidence" value="ECO:0007669"/>
    <property type="project" value="UniProtKB-KW"/>
</dbReference>
<evidence type="ECO:0000256" key="13">
    <source>
        <dbReference type="NCBIfam" id="TIGR03499"/>
    </source>
</evidence>
<protein>
    <recommendedName>
        <fullName evidence="3 13">Flagellar biosynthesis protein FlhF</fullName>
    </recommendedName>
</protein>
<evidence type="ECO:0000313" key="16">
    <source>
        <dbReference type="EMBL" id="CDI40658.1"/>
    </source>
</evidence>
<dbReference type="InterPro" id="IPR020006">
    <property type="entry name" value="FlhF"/>
</dbReference>
<dbReference type="InterPro" id="IPR027417">
    <property type="entry name" value="P-loop_NTPase"/>
</dbReference>
<evidence type="ECO:0000256" key="8">
    <source>
        <dbReference type="ARBA" id="ARBA00022927"/>
    </source>
</evidence>
<evidence type="ECO:0000256" key="2">
    <source>
        <dbReference type="ARBA" id="ARBA00008531"/>
    </source>
</evidence>
<evidence type="ECO:0000256" key="9">
    <source>
        <dbReference type="ARBA" id="ARBA00023134"/>
    </source>
</evidence>
<comment type="similarity">
    <text evidence="2">Belongs to the GTP-binding SRP family.</text>
</comment>
<dbReference type="SUPFAM" id="SSF52540">
    <property type="entry name" value="P-loop containing nucleoside triphosphate hydrolases"/>
    <property type="match status" value="1"/>
</dbReference>
<dbReference type="Gene3D" id="1.20.120.1380">
    <property type="entry name" value="Flagellar FlhF biosynthesis protein, N domain"/>
    <property type="match status" value="1"/>
</dbReference>
<evidence type="ECO:0000256" key="7">
    <source>
        <dbReference type="ARBA" id="ARBA00022795"/>
    </source>
</evidence>
<dbReference type="GO" id="GO:0005047">
    <property type="term" value="F:signal recognition particle binding"/>
    <property type="evidence" value="ECO:0007669"/>
    <property type="project" value="TreeGrafter"/>
</dbReference>
<evidence type="ECO:0000259" key="14">
    <source>
        <dbReference type="SMART" id="SM00382"/>
    </source>
</evidence>
<dbReference type="InterPro" id="IPR003593">
    <property type="entry name" value="AAA+_ATPase"/>
</dbReference>
<keyword evidence="11" id="KW-1006">Bacterial flagellum protein export</keyword>
<gene>
    <name evidence="16" type="ordered locus">TEPIRE1_1352</name>
</gene>
<dbReference type="SMART" id="SM00382">
    <property type="entry name" value="AAA"/>
    <property type="match status" value="1"/>
</dbReference>
<dbReference type="GO" id="GO:0005525">
    <property type="term" value="F:GTP binding"/>
    <property type="evidence" value="ECO:0007669"/>
    <property type="project" value="UniProtKB-UniRule"/>
</dbReference>
<keyword evidence="16" id="KW-0966">Cell projection</keyword>
<dbReference type="Gene3D" id="3.40.50.300">
    <property type="entry name" value="P-loop containing nucleotide triphosphate hydrolases"/>
    <property type="match status" value="1"/>
</dbReference>
<dbReference type="FunFam" id="3.40.50.300:FF:000695">
    <property type="entry name" value="Flagellar biosynthesis regulator FlhF"/>
    <property type="match status" value="1"/>
</dbReference>
<dbReference type="EMBL" id="HF563609">
    <property type="protein sequence ID" value="CDI40658.1"/>
    <property type="molecule type" value="Genomic_DNA"/>
</dbReference>